<dbReference type="InterPro" id="IPR001261">
    <property type="entry name" value="ArgE/DapE_CS"/>
</dbReference>
<name>A0A1B7ZCA5_9FLAO</name>
<keyword evidence="3" id="KW-0378">Hydrolase</keyword>
<comment type="cofactor">
    <cofactor evidence="1">
        <name>Zn(2+)</name>
        <dbReference type="ChEBI" id="CHEBI:29105"/>
    </cofactor>
</comment>
<dbReference type="InterPro" id="IPR011650">
    <property type="entry name" value="Peptidase_M20_dimer"/>
</dbReference>
<dbReference type="GO" id="GO:0016787">
    <property type="term" value="F:hydrolase activity"/>
    <property type="evidence" value="ECO:0007669"/>
    <property type="project" value="UniProtKB-KW"/>
</dbReference>
<dbReference type="InterPro" id="IPR036264">
    <property type="entry name" value="Bact_exopeptidase_dim_dom"/>
</dbReference>
<dbReference type="SUPFAM" id="SSF55031">
    <property type="entry name" value="Bacterial exopeptidase dimerisation domain"/>
    <property type="match status" value="1"/>
</dbReference>
<proteinExistence type="predicted"/>
<dbReference type="OrthoDB" id="9783294at2"/>
<dbReference type="KEGG" id="mart:BTR34_11990"/>
<dbReference type="PANTHER" id="PTHR43808:SF32">
    <property type="entry name" value="ARGE_DAPE-RELATED DEACYLASE"/>
    <property type="match status" value="1"/>
</dbReference>
<dbReference type="EMBL" id="LZFP01000007">
    <property type="protein sequence ID" value="OBR40546.1"/>
    <property type="molecule type" value="Genomic_DNA"/>
</dbReference>
<dbReference type="AlphaFoldDB" id="A0A1B7ZCA5"/>
<evidence type="ECO:0000256" key="4">
    <source>
        <dbReference type="ARBA" id="ARBA00022833"/>
    </source>
</evidence>
<dbReference type="InterPro" id="IPR050072">
    <property type="entry name" value="Peptidase_M20A"/>
</dbReference>
<dbReference type="Gene3D" id="3.40.630.10">
    <property type="entry name" value="Zn peptidases"/>
    <property type="match status" value="1"/>
</dbReference>
<evidence type="ECO:0000313" key="7">
    <source>
        <dbReference type="Proteomes" id="UP000092164"/>
    </source>
</evidence>
<dbReference type="Gene3D" id="3.30.70.360">
    <property type="match status" value="1"/>
</dbReference>
<dbReference type="RefSeq" id="WP_068483759.1">
    <property type="nucleotide sequence ID" value="NZ_CP018760.1"/>
</dbReference>
<evidence type="ECO:0000256" key="3">
    <source>
        <dbReference type="ARBA" id="ARBA00022801"/>
    </source>
</evidence>
<evidence type="ECO:0000256" key="1">
    <source>
        <dbReference type="ARBA" id="ARBA00001947"/>
    </source>
</evidence>
<dbReference type="SUPFAM" id="SSF53187">
    <property type="entry name" value="Zn-dependent exopeptidases"/>
    <property type="match status" value="1"/>
</dbReference>
<organism evidence="6 7">
    <name type="scientific">Maribacter hydrothermalis</name>
    <dbReference type="NCBI Taxonomy" id="1836467"/>
    <lineage>
        <taxon>Bacteria</taxon>
        <taxon>Pseudomonadati</taxon>
        <taxon>Bacteroidota</taxon>
        <taxon>Flavobacteriia</taxon>
        <taxon>Flavobacteriales</taxon>
        <taxon>Flavobacteriaceae</taxon>
        <taxon>Maribacter</taxon>
    </lineage>
</organism>
<feature type="domain" description="Peptidase M20 dimerisation" evidence="5">
    <location>
        <begin position="212"/>
        <end position="330"/>
    </location>
</feature>
<dbReference type="GO" id="GO:0046872">
    <property type="term" value="F:metal ion binding"/>
    <property type="evidence" value="ECO:0007669"/>
    <property type="project" value="UniProtKB-KW"/>
</dbReference>
<protein>
    <submittedName>
        <fullName evidence="6">Peptidase M20</fullName>
    </submittedName>
</protein>
<evidence type="ECO:0000256" key="2">
    <source>
        <dbReference type="ARBA" id="ARBA00022723"/>
    </source>
</evidence>
<dbReference type="STRING" id="1836467.BTR34_11990"/>
<keyword evidence="7" id="KW-1185">Reference proteome</keyword>
<comment type="caution">
    <text evidence="6">The sequence shown here is derived from an EMBL/GenBank/DDBJ whole genome shotgun (WGS) entry which is preliminary data.</text>
</comment>
<gene>
    <name evidence="6" type="ORF">A9200_15645</name>
</gene>
<keyword evidence="4" id="KW-0862">Zinc</keyword>
<evidence type="ECO:0000313" key="6">
    <source>
        <dbReference type="EMBL" id="OBR40546.1"/>
    </source>
</evidence>
<dbReference type="InterPro" id="IPR002933">
    <property type="entry name" value="Peptidase_M20"/>
</dbReference>
<dbReference type="Pfam" id="PF01546">
    <property type="entry name" value="Peptidase_M20"/>
    <property type="match status" value="1"/>
</dbReference>
<keyword evidence="2" id="KW-0479">Metal-binding</keyword>
<dbReference type="Proteomes" id="UP000092164">
    <property type="component" value="Unassembled WGS sequence"/>
</dbReference>
<sequence>MHQKLLLSFFTLFLCTGINAQKLSKNEKKVVKSIEQNNAEAISFLEKVVNINSGTLNLKGIEKVGKEFATAFEDIGFESTWTPMPEEMNRAGHLFAEIKGTKGKKLLLIGHLDTVFEEDSPFQTFEMVNDSIAHAPGGNDMKGGDVIVLYALKALKENGLLHDAQIIVAFTGDEESTGSPLEKSRHDLIEAAKRSDIALGFETSTGFNYATVARRGSSDWKVEVAGKRAHSSGIFSENTGAGAIFEMSRILNGFYTDVKGEDLLTFNPGTLLGGTFVEFDEMTSKGTVFGKTNVVAQKAEVRGGLRFISEEQKERARDKMREVVSKNLPHTSATVTFEDSYPAMQPTEGNHELLKKLNKVSLDLNQGEVIAYDPGKRGAADTSFVAEYVDCLDGLGTMGNAAHTPEETVNLNTIEALTKRTALLIYRLINE</sequence>
<dbReference type="Pfam" id="PF07687">
    <property type="entry name" value="M20_dimer"/>
    <property type="match status" value="1"/>
</dbReference>
<reference evidence="7" key="1">
    <citation type="submission" date="2016-06" db="EMBL/GenBank/DDBJ databases">
        <authorList>
            <person name="Zhan P."/>
        </authorList>
    </citation>
    <scope>NUCLEOTIDE SEQUENCE [LARGE SCALE GENOMIC DNA]</scope>
    <source>
        <strain evidence="7">T28</strain>
    </source>
</reference>
<dbReference type="PROSITE" id="PS00758">
    <property type="entry name" value="ARGE_DAPE_CPG2_1"/>
    <property type="match status" value="1"/>
</dbReference>
<dbReference type="PANTHER" id="PTHR43808">
    <property type="entry name" value="ACETYLORNITHINE DEACETYLASE"/>
    <property type="match status" value="1"/>
</dbReference>
<accession>A0A1B7ZCA5</accession>
<evidence type="ECO:0000259" key="5">
    <source>
        <dbReference type="Pfam" id="PF07687"/>
    </source>
</evidence>